<evidence type="ECO:0000256" key="1">
    <source>
        <dbReference type="SAM" id="Coils"/>
    </source>
</evidence>
<feature type="region of interest" description="Disordered" evidence="2">
    <location>
        <begin position="174"/>
        <end position="198"/>
    </location>
</feature>
<feature type="region of interest" description="Disordered" evidence="2">
    <location>
        <begin position="316"/>
        <end position="349"/>
    </location>
</feature>
<dbReference type="EMBL" id="LGTZ01001267">
    <property type="protein sequence ID" value="OJD21823.1"/>
    <property type="molecule type" value="Genomic_DNA"/>
</dbReference>
<organism evidence="3 4">
    <name type="scientific">Blastomyces percursus</name>
    <dbReference type="NCBI Taxonomy" id="1658174"/>
    <lineage>
        <taxon>Eukaryota</taxon>
        <taxon>Fungi</taxon>
        <taxon>Dikarya</taxon>
        <taxon>Ascomycota</taxon>
        <taxon>Pezizomycotina</taxon>
        <taxon>Eurotiomycetes</taxon>
        <taxon>Eurotiomycetidae</taxon>
        <taxon>Onygenales</taxon>
        <taxon>Ajellomycetaceae</taxon>
        <taxon>Blastomyces</taxon>
    </lineage>
</organism>
<evidence type="ECO:0000313" key="3">
    <source>
        <dbReference type="EMBL" id="OJD21823.1"/>
    </source>
</evidence>
<keyword evidence="1" id="KW-0175">Coiled coil</keyword>
<dbReference type="AlphaFoldDB" id="A0A1J9R022"/>
<sequence length="381" mass="43544">MWKHHLSLAAVTRSAEKHAAIIAEIWKDSTGRYDSVRHLITPYDRVKGEEVLASVSARRYNEICGALHSAAIEDWESAIEPWLQAFRTEYNRQAQSTADEAAVLDTIDDLEHLEVQLNEREAQLDERENRLAEQEDQLAERTTILQRRVDRFQDRLQRLGEGKAHLAGAWTNFRTEEAASPARKQELDHEPEEDPPIESTRQLDALLEKGFDPPPRITPVEQGFEPAPRAQTTSRAATTIRGLRSRGGRGGYSERMTLRPDRTQEVDSRRFTYDMDGNRVRRDELASWYNAPVPAVTERITERPSSIRESIREAHLNDENGGSPWEDPVLPTYGSNGGSVNRYRDRPDEHSTRLRAADIMLFDPEETDVMAFVSRLEFMAT</sequence>
<evidence type="ECO:0000256" key="2">
    <source>
        <dbReference type="SAM" id="MobiDB-lite"/>
    </source>
</evidence>
<dbReference type="VEuPathDB" id="FungiDB:ACJ73_06833"/>
<accession>A0A1J9R022</accession>
<proteinExistence type="predicted"/>
<name>A0A1J9R022_9EURO</name>
<reference evidence="3 4" key="1">
    <citation type="submission" date="2015-08" db="EMBL/GenBank/DDBJ databases">
        <title>Emmonsia species relationships and genome sequence.</title>
        <authorList>
            <person name="Cuomo C.A."/>
            <person name="Schwartz I.S."/>
            <person name="Kenyon C."/>
            <person name="De Hoog G.S."/>
            <person name="Govender N.P."/>
            <person name="Botha A."/>
            <person name="Moreno L."/>
            <person name="De Vries M."/>
            <person name="Munoz J.F."/>
            <person name="Stielow J.B."/>
        </authorList>
    </citation>
    <scope>NUCLEOTIDE SEQUENCE [LARGE SCALE GENOMIC DNA]</scope>
    <source>
        <strain evidence="3 4">EI222</strain>
    </source>
</reference>
<dbReference type="Proteomes" id="UP000242791">
    <property type="component" value="Unassembled WGS sequence"/>
</dbReference>
<protein>
    <submittedName>
        <fullName evidence="3">Uncharacterized protein</fullName>
    </submittedName>
</protein>
<comment type="caution">
    <text evidence="3">The sequence shown here is derived from an EMBL/GenBank/DDBJ whole genome shotgun (WGS) entry which is preliminary data.</text>
</comment>
<keyword evidence="4" id="KW-1185">Reference proteome</keyword>
<evidence type="ECO:0000313" key="4">
    <source>
        <dbReference type="Proteomes" id="UP000242791"/>
    </source>
</evidence>
<feature type="coiled-coil region" evidence="1">
    <location>
        <begin position="107"/>
        <end position="137"/>
    </location>
</feature>
<gene>
    <name evidence="3" type="ORF">ACJ73_06833</name>
</gene>